<comment type="similarity">
    <text evidence="1 2">Belongs to the peptidase C14A family.</text>
</comment>
<evidence type="ECO:0000259" key="4">
    <source>
        <dbReference type="PROSITE" id="PS50208"/>
    </source>
</evidence>
<evidence type="ECO:0000256" key="1">
    <source>
        <dbReference type="ARBA" id="ARBA00010134"/>
    </source>
</evidence>
<dbReference type="SMART" id="SM00115">
    <property type="entry name" value="CASc"/>
    <property type="match status" value="1"/>
</dbReference>
<dbReference type="InterPro" id="IPR001309">
    <property type="entry name" value="Pept_C14_p20"/>
</dbReference>
<dbReference type="InParanoid" id="A0A3P8ZWA7"/>
<dbReference type="GeneID" id="109615161"/>
<dbReference type="OMA" id="MEWIFIF"/>
<dbReference type="InterPro" id="IPR029030">
    <property type="entry name" value="Caspase-like_dom_sf"/>
</dbReference>
<name>A0A3P8ZWA7_ESOLU</name>
<proteinExistence type="inferred from homology"/>
<dbReference type="GO" id="GO:0006508">
    <property type="term" value="P:proteolysis"/>
    <property type="evidence" value="ECO:0007669"/>
    <property type="project" value="InterPro"/>
</dbReference>
<protein>
    <recommendedName>
        <fullName evidence="7">Caspase family p20 domain-containing protein</fullName>
    </recommendedName>
</protein>
<dbReference type="GO" id="GO:0043525">
    <property type="term" value="P:positive regulation of neuron apoptotic process"/>
    <property type="evidence" value="ECO:0007669"/>
    <property type="project" value="TreeGrafter"/>
</dbReference>
<sequence length="283" mass="32480">MDSYNITKDQRALLLCDLERGGVKHDIRRLETVFKKCRFHVTRVNVSTKTNVMTDLKTFQNKLSSGVSGLAVVIVAHGRLGHITVSDGELKLEEIFQLFSNRACPALQQKPKLFVVQSCRGVFEHAQHPSIDGGGQGQPGRTTLLPTESDVMVVYAVHPGMLAVRHADSGCPLFEEMEKVFEDLGTSHHMYELFTEVNERLMLNVRRESYGISFDKKATHEETRKIMECDIGRSLHIESSLTKKWYLTEKESFFKIIYEYIIEWLIKSLKCMVHELLRFFFCC</sequence>
<dbReference type="Gene3D" id="3.40.50.1460">
    <property type="match status" value="1"/>
</dbReference>
<reference evidence="5" key="3">
    <citation type="submission" date="2025-08" db="UniProtKB">
        <authorList>
            <consortium name="Ensembl"/>
        </authorList>
    </citation>
    <scope>IDENTIFICATION</scope>
</reference>
<reference evidence="6" key="1">
    <citation type="journal article" date="2014" name="PLoS ONE">
        <title>The genome and linkage map of the northern pike (Esox lucius): conserved synteny revealed between the salmonid sister group and the Neoteleostei.</title>
        <authorList>
            <person name="Rondeau E.B."/>
            <person name="Minkley D.R."/>
            <person name="Leong J.S."/>
            <person name="Messmer A.M."/>
            <person name="Jantzen J.R."/>
            <person name="von Schalburg K.R."/>
            <person name="Lemon C."/>
            <person name="Bird N.H."/>
            <person name="Koop B.F."/>
        </authorList>
    </citation>
    <scope>NUCLEOTIDE SEQUENCE</scope>
</reference>
<dbReference type="Ensembl" id="ENSELUT00000002075.3">
    <property type="protein sequence ID" value="ENSELUP00000032891.2"/>
    <property type="gene ID" value="ENSELUG00000010981.3"/>
</dbReference>
<evidence type="ECO:0008006" key="7">
    <source>
        <dbReference type="Google" id="ProtNLM"/>
    </source>
</evidence>
<feature type="domain" description="Caspase family p20" evidence="4">
    <location>
        <begin position="19"/>
        <end position="121"/>
    </location>
</feature>
<reference evidence="5" key="2">
    <citation type="submission" date="2020-02" db="EMBL/GenBank/DDBJ databases">
        <title>Esox lucius (northern pike) genome, fEsoLuc1, primary haplotype.</title>
        <authorList>
            <person name="Myers G."/>
            <person name="Karagic N."/>
            <person name="Meyer A."/>
            <person name="Pippel M."/>
            <person name="Reichard M."/>
            <person name="Winkler S."/>
            <person name="Tracey A."/>
            <person name="Sims Y."/>
            <person name="Howe K."/>
            <person name="Rhie A."/>
            <person name="Formenti G."/>
            <person name="Durbin R."/>
            <person name="Fedrigo O."/>
            <person name="Jarvis E.D."/>
        </authorList>
    </citation>
    <scope>NUCLEOTIDE SEQUENCE [LARGE SCALE GENOMIC DNA]</scope>
</reference>
<dbReference type="InterPro" id="IPR002138">
    <property type="entry name" value="Pept_C14_p10"/>
</dbReference>
<dbReference type="PANTHER" id="PTHR10454:SF155">
    <property type="entry name" value="CASPASE-14-LIKE"/>
    <property type="match status" value="1"/>
</dbReference>
<dbReference type="GeneTree" id="ENSGT00940000164532"/>
<evidence type="ECO:0000313" key="5">
    <source>
        <dbReference type="Ensembl" id="ENSELUP00000032891.2"/>
    </source>
</evidence>
<reference evidence="5" key="4">
    <citation type="submission" date="2025-09" db="UniProtKB">
        <authorList>
            <consortium name="Ensembl"/>
        </authorList>
    </citation>
    <scope>IDENTIFICATION</scope>
</reference>
<dbReference type="PANTHER" id="PTHR10454">
    <property type="entry name" value="CASPASE"/>
    <property type="match status" value="1"/>
</dbReference>
<dbReference type="RefSeq" id="XP_019899316.2">
    <property type="nucleotide sequence ID" value="XM_020043757.2"/>
</dbReference>
<keyword evidence="6" id="KW-1185">Reference proteome</keyword>
<dbReference type="Gene3D" id="3.30.70.1470">
    <property type="entry name" value="Caspase-like"/>
    <property type="match status" value="1"/>
</dbReference>
<dbReference type="PROSITE" id="PS50207">
    <property type="entry name" value="CASPASE_P10"/>
    <property type="match status" value="1"/>
</dbReference>
<dbReference type="AlphaFoldDB" id="A0A3P8ZWA7"/>
<dbReference type="Pfam" id="PF00656">
    <property type="entry name" value="Peptidase_C14"/>
    <property type="match status" value="1"/>
</dbReference>
<dbReference type="GO" id="GO:0004197">
    <property type="term" value="F:cysteine-type endopeptidase activity"/>
    <property type="evidence" value="ECO:0007669"/>
    <property type="project" value="InterPro"/>
</dbReference>
<evidence type="ECO:0000259" key="3">
    <source>
        <dbReference type="PROSITE" id="PS50207"/>
    </source>
</evidence>
<dbReference type="OrthoDB" id="6097640at2759"/>
<organism evidence="5 6">
    <name type="scientific">Esox lucius</name>
    <name type="common">Northern pike</name>
    <dbReference type="NCBI Taxonomy" id="8010"/>
    <lineage>
        <taxon>Eukaryota</taxon>
        <taxon>Metazoa</taxon>
        <taxon>Chordata</taxon>
        <taxon>Craniata</taxon>
        <taxon>Vertebrata</taxon>
        <taxon>Euteleostomi</taxon>
        <taxon>Actinopterygii</taxon>
        <taxon>Neopterygii</taxon>
        <taxon>Teleostei</taxon>
        <taxon>Protacanthopterygii</taxon>
        <taxon>Esociformes</taxon>
        <taxon>Esocidae</taxon>
        <taxon>Esox</taxon>
    </lineage>
</organism>
<dbReference type="InterPro" id="IPR015917">
    <property type="entry name" value="Pept_C14A"/>
</dbReference>
<dbReference type="KEGG" id="els:109615161"/>
<evidence type="ECO:0000313" key="6">
    <source>
        <dbReference type="Proteomes" id="UP000265140"/>
    </source>
</evidence>
<dbReference type="PROSITE" id="PS50208">
    <property type="entry name" value="CASPASE_P20"/>
    <property type="match status" value="1"/>
</dbReference>
<dbReference type="GO" id="GO:0005829">
    <property type="term" value="C:cytosol"/>
    <property type="evidence" value="ECO:0007669"/>
    <property type="project" value="TreeGrafter"/>
</dbReference>
<dbReference type="PRINTS" id="PR00376">
    <property type="entry name" value="IL1BCENZYME"/>
</dbReference>
<accession>A0A3P8ZWA7</accession>
<feature type="domain" description="Caspase family p10" evidence="3">
    <location>
        <begin position="145"/>
        <end position="210"/>
    </location>
</feature>
<dbReference type="Bgee" id="ENSELUG00000010981">
    <property type="expression patterns" value="Expressed in nose and 4 other cell types or tissues"/>
</dbReference>
<evidence type="ECO:0000256" key="2">
    <source>
        <dbReference type="RuleBase" id="RU003971"/>
    </source>
</evidence>
<dbReference type="Proteomes" id="UP000265140">
    <property type="component" value="Chromosome 25"/>
</dbReference>
<dbReference type="InterPro" id="IPR002398">
    <property type="entry name" value="Pept_C14"/>
</dbReference>
<dbReference type="SUPFAM" id="SSF52129">
    <property type="entry name" value="Caspase-like"/>
    <property type="match status" value="1"/>
</dbReference>
<dbReference type="InterPro" id="IPR011600">
    <property type="entry name" value="Pept_C14_caspase"/>
</dbReference>